<keyword evidence="4 7" id="KW-0812">Transmembrane</keyword>
<comment type="caution">
    <text evidence="9">The sequence shown here is derived from an EMBL/GenBank/DDBJ whole genome shotgun (WGS) entry which is preliminary data.</text>
</comment>
<feature type="transmembrane region" description="Helical" evidence="7">
    <location>
        <begin position="74"/>
        <end position="94"/>
    </location>
</feature>
<evidence type="ECO:0000256" key="4">
    <source>
        <dbReference type="ARBA" id="ARBA00022692"/>
    </source>
</evidence>
<keyword evidence="3" id="KW-1003">Cell membrane</keyword>
<proteinExistence type="predicted"/>
<keyword evidence="5 7" id="KW-1133">Transmembrane helix</keyword>
<dbReference type="PANTHER" id="PTHR42718">
    <property type="entry name" value="MAJOR FACILITATOR SUPERFAMILY MULTIDRUG TRANSPORTER MFSC"/>
    <property type="match status" value="1"/>
</dbReference>
<evidence type="ECO:0000256" key="5">
    <source>
        <dbReference type="ARBA" id="ARBA00022989"/>
    </source>
</evidence>
<evidence type="ECO:0000256" key="1">
    <source>
        <dbReference type="ARBA" id="ARBA00004651"/>
    </source>
</evidence>
<dbReference type="AlphaFoldDB" id="A0A9W6LXY0"/>
<dbReference type="SUPFAM" id="SSF103473">
    <property type="entry name" value="MFS general substrate transporter"/>
    <property type="match status" value="1"/>
</dbReference>
<feature type="transmembrane region" description="Helical" evidence="7">
    <location>
        <begin position="352"/>
        <end position="378"/>
    </location>
</feature>
<comment type="subcellular location">
    <subcellularLocation>
        <location evidence="1">Cell membrane</location>
        <topology evidence="1">Multi-pass membrane protein</topology>
    </subcellularLocation>
</comment>
<dbReference type="PANTHER" id="PTHR42718:SF46">
    <property type="entry name" value="BLR6921 PROTEIN"/>
    <property type="match status" value="1"/>
</dbReference>
<evidence type="ECO:0000259" key="8">
    <source>
        <dbReference type="PROSITE" id="PS50850"/>
    </source>
</evidence>
<accession>A0A9W6LXY0</accession>
<dbReference type="InterPro" id="IPR036259">
    <property type="entry name" value="MFS_trans_sf"/>
</dbReference>
<feature type="transmembrane region" description="Helical" evidence="7">
    <location>
        <begin position="223"/>
        <end position="244"/>
    </location>
</feature>
<sequence>MTGRRQLALTLLVAGTFFMENLDGTILATAAPTIGRAYGIDSAAVGLAITAYLVTLAVLIPISGWLTQRLGARTVFAGAIAVFTIASVLCAASSDLAQLTAMRILQGAGGAMMVPVGRLAVLRVTEKKDLVRAIAWLTWPALAAPVVAPLVGGLLVTYASWQWIFLLNIPLGVVAFVAALRLTPVEPETSRAPLDVLGFVLTFTGVGGIVVFGALLADPSAPIAATIVSGAAGALLTAAALWHLGRAAHPLLDLRAFRIETFRVTHAGGSLFRLTISAVPFLLPLFFQDALGWSPVQAGAVVLTLFVGNLMIKPATTPMLRRWGFRTVLIVSTAGAVLSMIAAAFIAPLTPIAAIVVLLVLSGMTRSTGFTAYNTIAFADVPRDEMTGANTLASTVQQIAAGLGVAVGAVALRFGGPLAQLLGLGGPAGAYRVAFVLIGLITVGSVVEAVRLSPGAGENIRPVPVARRV</sequence>
<dbReference type="RefSeq" id="WP_271175327.1">
    <property type="nucleotide sequence ID" value="NZ_BAAAJO010000001.1"/>
</dbReference>
<dbReference type="Gene3D" id="1.20.1720.10">
    <property type="entry name" value="Multidrug resistance protein D"/>
    <property type="match status" value="1"/>
</dbReference>
<dbReference type="InterPro" id="IPR020846">
    <property type="entry name" value="MFS_dom"/>
</dbReference>
<evidence type="ECO:0000256" key="6">
    <source>
        <dbReference type="ARBA" id="ARBA00023136"/>
    </source>
</evidence>
<feature type="transmembrane region" description="Helical" evidence="7">
    <location>
        <begin position="194"/>
        <end position="217"/>
    </location>
</feature>
<protein>
    <submittedName>
        <fullName evidence="9">MFS transporter</fullName>
    </submittedName>
</protein>
<evidence type="ECO:0000256" key="2">
    <source>
        <dbReference type="ARBA" id="ARBA00022448"/>
    </source>
</evidence>
<feature type="transmembrane region" description="Helical" evidence="7">
    <location>
        <begin position="399"/>
        <end position="418"/>
    </location>
</feature>
<evidence type="ECO:0000256" key="3">
    <source>
        <dbReference type="ARBA" id="ARBA00022475"/>
    </source>
</evidence>
<dbReference type="PROSITE" id="PS50850">
    <property type="entry name" value="MFS"/>
    <property type="match status" value="1"/>
</dbReference>
<evidence type="ECO:0000256" key="7">
    <source>
        <dbReference type="SAM" id="Phobius"/>
    </source>
</evidence>
<reference evidence="9" key="2">
    <citation type="submission" date="2023-01" db="EMBL/GenBank/DDBJ databases">
        <authorList>
            <person name="Sun Q."/>
            <person name="Evtushenko L."/>
        </authorList>
    </citation>
    <scope>NUCLEOTIDE SEQUENCE</scope>
    <source>
        <strain evidence="9">VKM Ac-1401</strain>
    </source>
</reference>
<dbReference type="Proteomes" id="UP001142372">
    <property type="component" value="Unassembled WGS sequence"/>
</dbReference>
<keyword evidence="6 7" id="KW-0472">Membrane</keyword>
<feature type="transmembrane region" description="Helical" evidence="7">
    <location>
        <begin position="100"/>
        <end position="121"/>
    </location>
</feature>
<dbReference type="Pfam" id="PF07690">
    <property type="entry name" value="MFS_1"/>
    <property type="match status" value="1"/>
</dbReference>
<gene>
    <name evidence="9" type="ORF">GCM10017584_01960</name>
</gene>
<feature type="transmembrane region" description="Helical" evidence="7">
    <location>
        <begin position="324"/>
        <end position="346"/>
    </location>
</feature>
<feature type="domain" description="Major facilitator superfamily (MFS) profile" evidence="8">
    <location>
        <begin position="9"/>
        <end position="457"/>
    </location>
</feature>
<feature type="transmembrane region" description="Helical" evidence="7">
    <location>
        <begin position="161"/>
        <end position="182"/>
    </location>
</feature>
<feature type="transmembrane region" description="Helical" evidence="7">
    <location>
        <begin position="430"/>
        <end position="450"/>
    </location>
</feature>
<dbReference type="EMBL" id="BSEN01000001">
    <property type="protein sequence ID" value="GLJ74623.1"/>
    <property type="molecule type" value="Genomic_DNA"/>
</dbReference>
<organism evidence="9 10">
    <name type="scientific">Leifsonia poae</name>
    <dbReference type="NCBI Taxonomy" id="110933"/>
    <lineage>
        <taxon>Bacteria</taxon>
        <taxon>Bacillati</taxon>
        <taxon>Actinomycetota</taxon>
        <taxon>Actinomycetes</taxon>
        <taxon>Micrococcales</taxon>
        <taxon>Microbacteriaceae</taxon>
        <taxon>Leifsonia</taxon>
    </lineage>
</organism>
<dbReference type="InterPro" id="IPR011701">
    <property type="entry name" value="MFS"/>
</dbReference>
<dbReference type="GO" id="GO:0022857">
    <property type="term" value="F:transmembrane transporter activity"/>
    <property type="evidence" value="ECO:0007669"/>
    <property type="project" value="InterPro"/>
</dbReference>
<dbReference type="GO" id="GO:0005886">
    <property type="term" value="C:plasma membrane"/>
    <property type="evidence" value="ECO:0007669"/>
    <property type="project" value="UniProtKB-SubCell"/>
</dbReference>
<name>A0A9W6LXY0_9MICO</name>
<feature type="transmembrane region" description="Helical" evidence="7">
    <location>
        <begin position="133"/>
        <end position="155"/>
    </location>
</feature>
<dbReference type="Gene3D" id="1.20.1250.20">
    <property type="entry name" value="MFS general substrate transporter like domains"/>
    <property type="match status" value="1"/>
</dbReference>
<keyword evidence="10" id="KW-1185">Reference proteome</keyword>
<feature type="transmembrane region" description="Helical" evidence="7">
    <location>
        <begin position="40"/>
        <end position="62"/>
    </location>
</feature>
<feature type="transmembrane region" description="Helical" evidence="7">
    <location>
        <begin position="293"/>
        <end position="312"/>
    </location>
</feature>
<evidence type="ECO:0000313" key="10">
    <source>
        <dbReference type="Proteomes" id="UP001142372"/>
    </source>
</evidence>
<evidence type="ECO:0000313" key="9">
    <source>
        <dbReference type="EMBL" id="GLJ74623.1"/>
    </source>
</evidence>
<keyword evidence="2" id="KW-0813">Transport</keyword>
<feature type="transmembrane region" description="Helical" evidence="7">
    <location>
        <begin position="264"/>
        <end position="287"/>
    </location>
</feature>
<reference evidence="9" key="1">
    <citation type="journal article" date="2014" name="Int. J. Syst. Evol. Microbiol.">
        <title>Complete genome sequence of Corynebacterium casei LMG S-19264T (=DSM 44701T), isolated from a smear-ripened cheese.</title>
        <authorList>
            <consortium name="US DOE Joint Genome Institute (JGI-PGF)"/>
            <person name="Walter F."/>
            <person name="Albersmeier A."/>
            <person name="Kalinowski J."/>
            <person name="Ruckert C."/>
        </authorList>
    </citation>
    <scope>NUCLEOTIDE SEQUENCE</scope>
    <source>
        <strain evidence="9">VKM Ac-1401</strain>
    </source>
</reference>